<evidence type="ECO:0000256" key="1">
    <source>
        <dbReference type="ARBA" id="ARBA00004651"/>
    </source>
</evidence>
<evidence type="ECO:0000256" key="4">
    <source>
        <dbReference type="ARBA" id="ARBA00022692"/>
    </source>
</evidence>
<dbReference type="PANTHER" id="PTHR43386:SF1">
    <property type="entry name" value="D,D-DIPEPTIDE TRANSPORT SYSTEM PERMEASE PROTEIN DDPC-RELATED"/>
    <property type="match status" value="1"/>
</dbReference>
<feature type="non-terminal residue" evidence="9">
    <location>
        <position position="178"/>
    </location>
</feature>
<evidence type="ECO:0000256" key="3">
    <source>
        <dbReference type="ARBA" id="ARBA00022475"/>
    </source>
</evidence>
<sequence length="178" mass="19697">MLAGRERAEVETLAAAEEFVLPRRPGWLALVGRFVRRKPLGAFGLAVVLVMAAAAAGAPWLCRYDAEEAFRVTNPAYLPGSVEPEERLDSRSGPSWEHWFGTDQFGRDNYSRVVWGARRSLGVGLGALLFAIIFGTTIGIVSAYFRGWLDMVVQRIMDSIQAFPPMLVLLLLVSLTER</sequence>
<feature type="transmembrane region" description="Helical" evidence="7">
    <location>
        <begin position="121"/>
        <end position="144"/>
    </location>
</feature>
<dbReference type="SUPFAM" id="SSF161098">
    <property type="entry name" value="MetI-like"/>
    <property type="match status" value="1"/>
</dbReference>
<name>X0U338_9ZZZZ</name>
<keyword evidence="2" id="KW-0813">Transport</keyword>
<comment type="caution">
    <text evidence="9">The sequence shown here is derived from an EMBL/GenBank/DDBJ whole genome shotgun (WGS) entry which is preliminary data.</text>
</comment>
<keyword evidence="3" id="KW-1003">Cell membrane</keyword>
<evidence type="ECO:0000256" key="2">
    <source>
        <dbReference type="ARBA" id="ARBA00022448"/>
    </source>
</evidence>
<feature type="transmembrane region" description="Helical" evidence="7">
    <location>
        <begin position="40"/>
        <end position="61"/>
    </location>
</feature>
<evidence type="ECO:0000256" key="7">
    <source>
        <dbReference type="SAM" id="Phobius"/>
    </source>
</evidence>
<dbReference type="Gene3D" id="1.10.3720.10">
    <property type="entry name" value="MetI-like"/>
    <property type="match status" value="1"/>
</dbReference>
<dbReference type="GO" id="GO:0055085">
    <property type="term" value="P:transmembrane transport"/>
    <property type="evidence" value="ECO:0007669"/>
    <property type="project" value="InterPro"/>
</dbReference>
<dbReference type="EMBL" id="BARS01017154">
    <property type="protein sequence ID" value="GAF94817.1"/>
    <property type="molecule type" value="Genomic_DNA"/>
</dbReference>
<reference evidence="9" key="1">
    <citation type="journal article" date="2014" name="Front. Microbiol.">
        <title>High frequency of phylogenetically diverse reductive dehalogenase-homologous genes in deep subseafloor sedimentary metagenomes.</title>
        <authorList>
            <person name="Kawai M."/>
            <person name="Futagami T."/>
            <person name="Toyoda A."/>
            <person name="Takaki Y."/>
            <person name="Nishi S."/>
            <person name="Hori S."/>
            <person name="Arai W."/>
            <person name="Tsubouchi T."/>
            <person name="Morono Y."/>
            <person name="Uchiyama I."/>
            <person name="Ito T."/>
            <person name="Fujiyama A."/>
            <person name="Inagaki F."/>
            <person name="Takami H."/>
        </authorList>
    </citation>
    <scope>NUCLEOTIDE SEQUENCE</scope>
    <source>
        <strain evidence="9">Expedition CK06-06</strain>
    </source>
</reference>
<accession>X0U338</accession>
<evidence type="ECO:0000313" key="9">
    <source>
        <dbReference type="EMBL" id="GAF94817.1"/>
    </source>
</evidence>
<dbReference type="InterPro" id="IPR050366">
    <property type="entry name" value="BP-dependent_transpt_permease"/>
</dbReference>
<gene>
    <name evidence="9" type="ORF">S01H1_28099</name>
</gene>
<feature type="transmembrane region" description="Helical" evidence="7">
    <location>
        <begin position="156"/>
        <end position="175"/>
    </location>
</feature>
<protein>
    <recommendedName>
        <fullName evidence="8">ABC transmembrane type-1 domain-containing protein</fullName>
    </recommendedName>
</protein>
<dbReference type="InterPro" id="IPR000515">
    <property type="entry name" value="MetI-like"/>
</dbReference>
<organism evidence="9">
    <name type="scientific">marine sediment metagenome</name>
    <dbReference type="NCBI Taxonomy" id="412755"/>
    <lineage>
        <taxon>unclassified sequences</taxon>
        <taxon>metagenomes</taxon>
        <taxon>ecological metagenomes</taxon>
    </lineage>
</organism>
<comment type="subcellular location">
    <subcellularLocation>
        <location evidence="1">Cell membrane</location>
        <topology evidence="1">Multi-pass membrane protein</topology>
    </subcellularLocation>
</comment>
<dbReference type="PANTHER" id="PTHR43386">
    <property type="entry name" value="OLIGOPEPTIDE TRANSPORT SYSTEM PERMEASE PROTEIN APPC"/>
    <property type="match status" value="1"/>
</dbReference>
<dbReference type="InterPro" id="IPR035906">
    <property type="entry name" value="MetI-like_sf"/>
</dbReference>
<keyword evidence="6 7" id="KW-0472">Membrane</keyword>
<proteinExistence type="predicted"/>
<dbReference type="CDD" id="cd06261">
    <property type="entry name" value="TM_PBP2"/>
    <property type="match status" value="1"/>
</dbReference>
<dbReference type="AlphaFoldDB" id="X0U338"/>
<evidence type="ECO:0000256" key="6">
    <source>
        <dbReference type="ARBA" id="ARBA00023136"/>
    </source>
</evidence>
<dbReference type="PROSITE" id="PS50928">
    <property type="entry name" value="ABC_TM1"/>
    <property type="match status" value="1"/>
</dbReference>
<evidence type="ECO:0000256" key="5">
    <source>
        <dbReference type="ARBA" id="ARBA00022989"/>
    </source>
</evidence>
<dbReference type="GO" id="GO:0005886">
    <property type="term" value="C:plasma membrane"/>
    <property type="evidence" value="ECO:0007669"/>
    <property type="project" value="UniProtKB-SubCell"/>
</dbReference>
<evidence type="ECO:0000259" key="8">
    <source>
        <dbReference type="PROSITE" id="PS50928"/>
    </source>
</evidence>
<keyword evidence="4 7" id="KW-0812">Transmembrane</keyword>
<keyword evidence="5 7" id="KW-1133">Transmembrane helix</keyword>
<feature type="domain" description="ABC transmembrane type-1" evidence="8">
    <location>
        <begin position="117"/>
        <end position="178"/>
    </location>
</feature>